<evidence type="ECO:0000259" key="1">
    <source>
        <dbReference type="Pfam" id="PF12146"/>
    </source>
</evidence>
<sequence>MTLIDHPENPIPDGAVAGMISTPDGTELRYAHWGSVGGRRRGTVTLLQGRAEFIEKYFETIQDLRKRGFAVITFDWRGQGGSQRLLGNRAKGYISGFRQYRQDLETVLKKVSLTEYPGPHFALAHSTGASILLSDSARLRTMLDRAVLISPLMGLADFNLKKTRPGLYRLIKLLTFGRYPKPDVTKYTPGARNFLERVAFPLAAVFSWIGLARAFVPGGNRNFLIPFSENRQTSDKGRFDRFNAVLAAAPQLGVGSPTVGWLHSAARCMLSFRRRDAGQKIMLPCLIIAAGKDRIVSTRATEEFASRCRAAGFIEIAGAEHELLTEANVYRDQFWAAFDAFVPGSDYE</sequence>
<dbReference type="GO" id="GO:0016787">
    <property type="term" value="F:hydrolase activity"/>
    <property type="evidence" value="ECO:0007669"/>
    <property type="project" value="UniProtKB-KW"/>
</dbReference>
<dbReference type="Gene3D" id="3.40.50.1820">
    <property type="entry name" value="alpha/beta hydrolase"/>
    <property type="match status" value="1"/>
</dbReference>
<dbReference type="AlphaFoldDB" id="A0A926P640"/>
<name>A0A926P640_9HYPH</name>
<protein>
    <submittedName>
        <fullName evidence="2">Alpha/beta hydrolase</fullName>
    </submittedName>
</protein>
<dbReference type="Proteomes" id="UP000598467">
    <property type="component" value="Unassembled WGS sequence"/>
</dbReference>
<organism evidence="2 3">
    <name type="scientific">Roseibium aggregatum</name>
    <dbReference type="NCBI Taxonomy" id="187304"/>
    <lineage>
        <taxon>Bacteria</taxon>
        <taxon>Pseudomonadati</taxon>
        <taxon>Pseudomonadota</taxon>
        <taxon>Alphaproteobacteria</taxon>
        <taxon>Hyphomicrobiales</taxon>
        <taxon>Stappiaceae</taxon>
        <taxon>Roseibium</taxon>
    </lineage>
</organism>
<dbReference type="RefSeq" id="WP_190293121.1">
    <property type="nucleotide sequence ID" value="NZ_JABFCZ010000022.1"/>
</dbReference>
<dbReference type="PANTHER" id="PTHR11614">
    <property type="entry name" value="PHOSPHOLIPASE-RELATED"/>
    <property type="match status" value="1"/>
</dbReference>
<reference evidence="2" key="1">
    <citation type="submission" date="2020-05" db="EMBL/GenBank/DDBJ databases">
        <title>Identification of trans-AT polyketide cluster in two marine bacteria, producers of a novel glutaramide-containing polyketide sesbanimide D and analogs.</title>
        <authorList>
            <person name="Kacar D."/>
            <person name="Rodriguez P."/>
            <person name="Canedo L."/>
            <person name="Gonzalez E."/>
            <person name="Galan B."/>
            <person name="De La Calle F."/>
            <person name="Garcia J.L."/>
        </authorList>
    </citation>
    <scope>NUCLEOTIDE SEQUENCE</scope>
    <source>
        <strain evidence="2">PHM038</strain>
    </source>
</reference>
<dbReference type="Pfam" id="PF12146">
    <property type="entry name" value="Hydrolase_4"/>
    <property type="match status" value="1"/>
</dbReference>
<dbReference type="InterPro" id="IPR022742">
    <property type="entry name" value="Hydrolase_4"/>
</dbReference>
<dbReference type="SUPFAM" id="SSF53474">
    <property type="entry name" value="alpha/beta-Hydrolases"/>
    <property type="match status" value="1"/>
</dbReference>
<keyword evidence="2" id="KW-0378">Hydrolase</keyword>
<accession>A0A926P640</accession>
<evidence type="ECO:0000313" key="2">
    <source>
        <dbReference type="EMBL" id="MBD1548432.1"/>
    </source>
</evidence>
<evidence type="ECO:0000313" key="3">
    <source>
        <dbReference type="Proteomes" id="UP000598467"/>
    </source>
</evidence>
<dbReference type="EMBL" id="JABFCZ010000022">
    <property type="protein sequence ID" value="MBD1548432.1"/>
    <property type="molecule type" value="Genomic_DNA"/>
</dbReference>
<feature type="domain" description="Serine aminopeptidase S33" evidence="1">
    <location>
        <begin position="40"/>
        <end position="327"/>
    </location>
</feature>
<gene>
    <name evidence="2" type="ORF">HK439_19375</name>
</gene>
<dbReference type="InterPro" id="IPR051044">
    <property type="entry name" value="MAG_DAG_Lipase"/>
</dbReference>
<comment type="caution">
    <text evidence="2">The sequence shown here is derived from an EMBL/GenBank/DDBJ whole genome shotgun (WGS) entry which is preliminary data.</text>
</comment>
<proteinExistence type="predicted"/>
<dbReference type="InterPro" id="IPR029058">
    <property type="entry name" value="AB_hydrolase_fold"/>
</dbReference>